<evidence type="ECO:0000313" key="4">
    <source>
        <dbReference type="Proteomes" id="UP000712080"/>
    </source>
</evidence>
<keyword evidence="1" id="KW-0732">Signal</keyword>
<evidence type="ECO:0000259" key="2">
    <source>
        <dbReference type="Pfam" id="PF14771"/>
    </source>
</evidence>
<keyword evidence="4" id="KW-1185">Reference proteome</keyword>
<sequence length="296" mass="33126">MNKLFFFACTFIMALSASAQNYGHLTIFSEDGDKFTLILNGETINDAPQTNLRVEELNQPYYNARIVFADANKTELSKTIQITDVDDIYKDVTYKIKRDKNNSKKMKLSYFSETAVRPDFIPPSNVKVIHYGQPQVVTQSTTIINNNAPTINTNMNVQGMGVGINVNISEPAMVETHTTTTTTTTSGGYETVESTADCSRNRGMKPTDFNGAISSLNQQKFEDSKLKMAKQIAGSNCLSSEQIKQVCKTFTFEESKLDFAKFAYSRCIDPQSYYKINDIFTYSSSTDELTDFVSGH</sequence>
<comment type="caution">
    <text evidence="3">The sequence shown here is derived from an EMBL/GenBank/DDBJ whole genome shotgun (WGS) entry which is preliminary data.</text>
</comment>
<evidence type="ECO:0000313" key="3">
    <source>
        <dbReference type="EMBL" id="NMH28675.1"/>
    </source>
</evidence>
<gene>
    <name evidence="3" type="ORF">G6047_11590</name>
</gene>
<feature type="domain" description="DUF4476" evidence="2">
    <location>
        <begin position="204"/>
        <end position="292"/>
    </location>
</feature>
<organism evidence="3 4">
    <name type="scientific">Flavobacterium silvaticum</name>
    <dbReference type="NCBI Taxonomy" id="1852020"/>
    <lineage>
        <taxon>Bacteria</taxon>
        <taxon>Pseudomonadati</taxon>
        <taxon>Bacteroidota</taxon>
        <taxon>Flavobacteriia</taxon>
        <taxon>Flavobacteriales</taxon>
        <taxon>Flavobacteriaceae</taxon>
        <taxon>Flavobacterium</taxon>
    </lineage>
</organism>
<dbReference type="Pfam" id="PF14771">
    <property type="entry name" value="DUF4476"/>
    <property type="match status" value="1"/>
</dbReference>
<dbReference type="InterPro" id="IPR028011">
    <property type="entry name" value="DUF4476"/>
</dbReference>
<feature type="chain" id="PRO_5037524210" evidence="1">
    <location>
        <begin position="20"/>
        <end position="296"/>
    </location>
</feature>
<dbReference type="RefSeq" id="WP_169527778.1">
    <property type="nucleotide sequence ID" value="NZ_JAAMPU010000106.1"/>
</dbReference>
<evidence type="ECO:0000256" key="1">
    <source>
        <dbReference type="SAM" id="SignalP"/>
    </source>
</evidence>
<accession>A0A972FNU9</accession>
<dbReference type="Proteomes" id="UP000712080">
    <property type="component" value="Unassembled WGS sequence"/>
</dbReference>
<dbReference type="EMBL" id="JAAMPU010000106">
    <property type="protein sequence ID" value="NMH28675.1"/>
    <property type="molecule type" value="Genomic_DNA"/>
</dbReference>
<dbReference type="AlphaFoldDB" id="A0A972FNU9"/>
<proteinExistence type="predicted"/>
<protein>
    <submittedName>
        <fullName evidence="3">DUF4476 domain-containing protein</fullName>
    </submittedName>
</protein>
<reference evidence="3" key="1">
    <citation type="submission" date="2020-02" db="EMBL/GenBank/DDBJ databases">
        <title>Flavobacterium sp. genome.</title>
        <authorList>
            <person name="Jung H.S."/>
            <person name="Baek J.H."/>
            <person name="Jeon C.O."/>
        </authorList>
    </citation>
    <scope>NUCLEOTIDE SEQUENCE</scope>
    <source>
        <strain evidence="3">SE-s28</strain>
    </source>
</reference>
<name>A0A972FNU9_9FLAO</name>
<feature type="signal peptide" evidence="1">
    <location>
        <begin position="1"/>
        <end position="19"/>
    </location>
</feature>